<dbReference type="PROSITE" id="PS00195">
    <property type="entry name" value="GLUTAREDOXIN_1"/>
    <property type="match status" value="1"/>
</dbReference>
<dbReference type="RefSeq" id="WP_008484775.1">
    <property type="nucleotide sequence ID" value="NZ_AMRI01000013.1"/>
</dbReference>
<comment type="caution">
    <text evidence="3">The sequence shown here is derived from an EMBL/GenBank/DDBJ whole genome shotgun (WGS) entry which is preliminary data.</text>
</comment>
<dbReference type="Pfam" id="PF00462">
    <property type="entry name" value="Glutaredoxin"/>
    <property type="match status" value="1"/>
</dbReference>
<dbReference type="InterPro" id="IPR036249">
    <property type="entry name" value="Thioredoxin-like_sf"/>
</dbReference>
<dbReference type="Gene3D" id="3.40.30.10">
    <property type="entry name" value="Glutaredoxin"/>
    <property type="match status" value="1"/>
</dbReference>
<dbReference type="PROSITE" id="PS51354">
    <property type="entry name" value="GLUTAREDOXIN_2"/>
    <property type="match status" value="1"/>
</dbReference>
<reference evidence="3 4" key="1">
    <citation type="journal article" date="2012" name="J. Bacteriol.">
        <title>Genome Sequence of Gallaecimonas xiamenensis Type Strain 3-C-1.</title>
        <authorList>
            <person name="Lai Q."/>
            <person name="Wang L."/>
            <person name="Wang W."/>
            <person name="Shao Z."/>
        </authorList>
    </citation>
    <scope>NUCLEOTIDE SEQUENCE [LARGE SCALE GENOMIC DNA]</scope>
    <source>
        <strain evidence="3 4">3-C-1</strain>
    </source>
</reference>
<dbReference type="InterPro" id="IPR002109">
    <property type="entry name" value="Glutaredoxin"/>
</dbReference>
<dbReference type="STRING" id="745411.B3C1_10692"/>
<organism evidence="3 4">
    <name type="scientific">Gallaecimonas xiamenensis 3-C-1</name>
    <dbReference type="NCBI Taxonomy" id="745411"/>
    <lineage>
        <taxon>Bacteria</taxon>
        <taxon>Pseudomonadati</taxon>
        <taxon>Pseudomonadota</taxon>
        <taxon>Gammaproteobacteria</taxon>
        <taxon>Enterobacterales</taxon>
        <taxon>Gallaecimonadaceae</taxon>
        <taxon>Gallaecimonas</taxon>
    </lineage>
</organism>
<keyword evidence="4" id="KW-1185">Reference proteome</keyword>
<evidence type="ECO:0000259" key="2">
    <source>
        <dbReference type="Pfam" id="PF00462"/>
    </source>
</evidence>
<dbReference type="GO" id="GO:0009263">
    <property type="term" value="P:deoxyribonucleotide biosynthetic process"/>
    <property type="evidence" value="ECO:0007669"/>
    <property type="project" value="UniProtKB-KW"/>
</dbReference>
<dbReference type="PATRIC" id="fig|745411.4.peg.2099"/>
<dbReference type="Proteomes" id="UP000006755">
    <property type="component" value="Unassembled WGS sequence"/>
</dbReference>
<keyword evidence="1" id="KW-0215">Deoxyribonucleotide synthesis</keyword>
<dbReference type="eggNOG" id="COG0695">
    <property type="taxonomic scope" value="Bacteria"/>
</dbReference>
<dbReference type="SUPFAM" id="SSF52833">
    <property type="entry name" value="Thioredoxin-like"/>
    <property type="match status" value="1"/>
</dbReference>
<protein>
    <submittedName>
        <fullName evidence="3">Glutaredoxin</fullName>
    </submittedName>
</protein>
<dbReference type="AlphaFoldDB" id="K2JD97"/>
<dbReference type="InterPro" id="IPR011767">
    <property type="entry name" value="GLR_AS"/>
</dbReference>
<accession>K2JD97</accession>
<sequence length="129" mass="14534">MKVVIRLFFIVLRRLLMPFMLLYAALSKPKAITRDPARQAEVDQACGQLTLFQFNTCPFCIKVKKEVHRLALPITLANVQRDQEARQTLIAGGGKGQVPCLRITGDDGQVQWLYESGDINAYLQARFAP</sequence>
<evidence type="ECO:0000313" key="3">
    <source>
        <dbReference type="EMBL" id="EKE73078.1"/>
    </source>
</evidence>
<dbReference type="OrthoDB" id="9793736at2"/>
<evidence type="ECO:0000256" key="1">
    <source>
        <dbReference type="ARBA" id="ARBA00023116"/>
    </source>
</evidence>
<feature type="domain" description="Glutaredoxin" evidence="2">
    <location>
        <begin position="50"/>
        <end position="106"/>
    </location>
</feature>
<dbReference type="EMBL" id="AMRI01000013">
    <property type="protein sequence ID" value="EKE73078.1"/>
    <property type="molecule type" value="Genomic_DNA"/>
</dbReference>
<evidence type="ECO:0000313" key="4">
    <source>
        <dbReference type="Proteomes" id="UP000006755"/>
    </source>
</evidence>
<gene>
    <name evidence="3" type="ORF">B3C1_10692</name>
</gene>
<name>K2JD97_9GAMM</name>
<proteinExistence type="predicted"/>